<reference evidence="8" key="2">
    <citation type="submission" date="2015-06" db="UniProtKB">
        <authorList>
            <consortium name="EnsemblPlants"/>
        </authorList>
    </citation>
    <scope>IDENTIFICATION</scope>
    <source>
        <strain evidence="8">cv. Heinz 1706</strain>
    </source>
</reference>
<dbReference type="EnsemblPlants" id="Solyc12g027560.1.1">
    <property type="protein sequence ID" value="Solyc12g027560.1.1"/>
    <property type="gene ID" value="Solyc12g027560.1"/>
</dbReference>
<dbReference type="InterPro" id="IPR044189">
    <property type="entry name" value="XPO4/7-like"/>
</dbReference>
<dbReference type="eggNOG" id="KOG4541">
    <property type="taxonomic scope" value="Eukaryota"/>
</dbReference>
<dbReference type="GO" id="GO:0015031">
    <property type="term" value="P:protein transport"/>
    <property type="evidence" value="ECO:0007669"/>
    <property type="project" value="UniProtKB-KW"/>
</dbReference>
<evidence type="ECO:0000256" key="4">
    <source>
        <dbReference type="ARBA" id="ARBA00022448"/>
    </source>
</evidence>
<accession>K4DDS6</accession>
<name>K4DDS6_SOLLC</name>
<evidence type="ECO:0000256" key="5">
    <source>
        <dbReference type="ARBA" id="ARBA00022490"/>
    </source>
</evidence>
<keyword evidence="4" id="KW-0813">Transport</keyword>
<reference evidence="8" key="1">
    <citation type="journal article" date="2012" name="Nature">
        <title>The tomato genome sequence provides insights into fleshy fruit evolution.</title>
        <authorList>
            <consortium name="Tomato Genome Consortium"/>
        </authorList>
    </citation>
    <scope>NUCLEOTIDE SEQUENCE [LARGE SCALE GENOMIC DNA]</scope>
    <source>
        <strain evidence="8">cv. Heinz 1706</strain>
    </source>
</reference>
<keyword evidence="5" id="KW-0963">Cytoplasm</keyword>
<evidence type="ECO:0000256" key="6">
    <source>
        <dbReference type="ARBA" id="ARBA00022927"/>
    </source>
</evidence>
<evidence type="ECO:0000256" key="2">
    <source>
        <dbReference type="ARBA" id="ARBA00004496"/>
    </source>
</evidence>
<dbReference type="GO" id="GO:0005634">
    <property type="term" value="C:nucleus"/>
    <property type="evidence" value="ECO:0007669"/>
    <property type="project" value="UniProtKB-SubCell"/>
</dbReference>
<keyword evidence="6" id="KW-0653">Protein transport</keyword>
<dbReference type="InParanoid" id="K4DDS6"/>
<dbReference type="PANTHER" id="PTHR12596:SF1">
    <property type="entry name" value="EXPORTIN-4"/>
    <property type="match status" value="1"/>
</dbReference>
<evidence type="ECO:0000313" key="8">
    <source>
        <dbReference type="EnsemblPlants" id="Solyc12g027560.1.1"/>
    </source>
</evidence>
<comment type="similarity">
    <text evidence="3">Belongs to the exportin family.</text>
</comment>
<dbReference type="GO" id="GO:0005049">
    <property type="term" value="F:nuclear export signal receptor activity"/>
    <property type="evidence" value="ECO:0007669"/>
    <property type="project" value="InterPro"/>
</dbReference>
<organism evidence="8">
    <name type="scientific">Solanum lycopersicum</name>
    <name type="common">Tomato</name>
    <name type="synonym">Lycopersicon esculentum</name>
    <dbReference type="NCBI Taxonomy" id="4081"/>
    <lineage>
        <taxon>Eukaryota</taxon>
        <taxon>Viridiplantae</taxon>
        <taxon>Streptophyta</taxon>
        <taxon>Embryophyta</taxon>
        <taxon>Tracheophyta</taxon>
        <taxon>Spermatophyta</taxon>
        <taxon>Magnoliopsida</taxon>
        <taxon>eudicotyledons</taxon>
        <taxon>Gunneridae</taxon>
        <taxon>Pentapetalae</taxon>
        <taxon>asterids</taxon>
        <taxon>lamiids</taxon>
        <taxon>Solanales</taxon>
        <taxon>Solanaceae</taxon>
        <taxon>Solanoideae</taxon>
        <taxon>Solaneae</taxon>
        <taxon>Solanum</taxon>
        <taxon>Solanum subgen. Lycopersicon</taxon>
    </lineage>
</organism>
<dbReference type="PhylomeDB" id="K4DDS6"/>
<evidence type="ECO:0000256" key="3">
    <source>
        <dbReference type="ARBA" id="ARBA00009466"/>
    </source>
</evidence>
<dbReference type="PaxDb" id="4081-Solyc12g027560.1.1"/>
<keyword evidence="7" id="KW-0539">Nucleus</keyword>
<keyword evidence="9" id="KW-1185">Reference proteome</keyword>
<dbReference type="AlphaFoldDB" id="K4DDS6"/>
<evidence type="ECO:0000256" key="7">
    <source>
        <dbReference type="ARBA" id="ARBA00023242"/>
    </source>
</evidence>
<dbReference type="Gramene" id="Solyc12g027560.1.1">
    <property type="protein sequence ID" value="Solyc12g027560.1.1"/>
    <property type="gene ID" value="Solyc12g027560.1"/>
</dbReference>
<evidence type="ECO:0000256" key="1">
    <source>
        <dbReference type="ARBA" id="ARBA00004123"/>
    </source>
</evidence>
<sequence length="89" mass="10190">MKTPEASSHYLLERLQGGASLTEPRTQRAIYGMGYSVLNPLLMFTEVYKHESTVVYVLLRFVVDWVDGQIIYLEAHEIDIVVGFCMHVL</sequence>
<comment type="subcellular location">
    <subcellularLocation>
        <location evidence="2">Cytoplasm</location>
    </subcellularLocation>
    <subcellularLocation>
        <location evidence="1">Nucleus</location>
    </subcellularLocation>
</comment>
<protein>
    <submittedName>
        <fullName evidence="8">Uncharacterized protein</fullName>
    </submittedName>
</protein>
<dbReference type="GO" id="GO:0005737">
    <property type="term" value="C:cytoplasm"/>
    <property type="evidence" value="ECO:0007669"/>
    <property type="project" value="UniProtKB-SubCell"/>
</dbReference>
<dbReference type="SMR" id="K4DDS6"/>
<dbReference type="HOGENOM" id="CLU_2459011_0_0_1"/>
<proteinExistence type="inferred from homology"/>
<dbReference type="Proteomes" id="UP000004994">
    <property type="component" value="Chromosome 12"/>
</dbReference>
<dbReference type="STRING" id="4081.K4DDS6"/>
<evidence type="ECO:0000313" key="9">
    <source>
        <dbReference type="Proteomes" id="UP000004994"/>
    </source>
</evidence>
<dbReference type="PANTHER" id="PTHR12596">
    <property type="entry name" value="EXPORTIN 4,7-RELATED"/>
    <property type="match status" value="1"/>
</dbReference>